<protein>
    <submittedName>
        <fullName evidence="1">Uncharacterized protein</fullName>
    </submittedName>
</protein>
<accession>A0A7J6PQH0</accession>
<reference evidence="1 2" key="1">
    <citation type="submission" date="2020-04" db="EMBL/GenBank/DDBJ databases">
        <title>Perkinsus olseni comparative genomics.</title>
        <authorList>
            <person name="Bogema D.R."/>
        </authorList>
    </citation>
    <scope>NUCLEOTIDE SEQUENCE [LARGE SCALE GENOMIC DNA]</scope>
    <source>
        <strain evidence="1">ATCC PRA-205</strain>
    </source>
</reference>
<dbReference type="AlphaFoldDB" id="A0A7J6PQH0"/>
<comment type="caution">
    <text evidence="1">The sequence shown here is derived from an EMBL/GenBank/DDBJ whole genome shotgun (WGS) entry which is preliminary data.</text>
</comment>
<name>A0A7J6PQH0_PEROL</name>
<gene>
    <name evidence="1" type="ORF">FOZ62_024686</name>
</gene>
<dbReference type="Proteomes" id="UP000574390">
    <property type="component" value="Unassembled WGS sequence"/>
</dbReference>
<proteinExistence type="predicted"/>
<evidence type="ECO:0000313" key="1">
    <source>
        <dbReference type="EMBL" id="KAF4698325.1"/>
    </source>
</evidence>
<dbReference type="EMBL" id="JABANM010035244">
    <property type="protein sequence ID" value="KAF4698325.1"/>
    <property type="molecule type" value="Genomic_DNA"/>
</dbReference>
<sequence>MKFPPILLSYTEFGLDVELSTNPPNGVVPAIGLLYWWSEWCLLFGGNSVDITCAFAAVSSSVGRRLAPLLKGLYQASVHNVMLAEIAFLLRIDFSVERDHLPNSSHTRGKMLAALGYVGFPNRTQLAATCSDYNVDLWKRILMRMRDGMHHYGDSESENVFQTLPDVTSGML</sequence>
<organism evidence="1 2">
    <name type="scientific">Perkinsus olseni</name>
    <name type="common">Perkinsus atlanticus</name>
    <dbReference type="NCBI Taxonomy" id="32597"/>
    <lineage>
        <taxon>Eukaryota</taxon>
        <taxon>Sar</taxon>
        <taxon>Alveolata</taxon>
        <taxon>Perkinsozoa</taxon>
        <taxon>Perkinsea</taxon>
        <taxon>Perkinsida</taxon>
        <taxon>Perkinsidae</taxon>
        <taxon>Perkinsus</taxon>
    </lineage>
</organism>
<evidence type="ECO:0000313" key="2">
    <source>
        <dbReference type="Proteomes" id="UP000574390"/>
    </source>
</evidence>